<keyword evidence="3" id="KW-1185">Reference proteome</keyword>
<evidence type="ECO:0000313" key="3">
    <source>
        <dbReference type="Proteomes" id="UP000034954"/>
    </source>
</evidence>
<evidence type="ECO:0000313" key="2">
    <source>
        <dbReference type="EMBL" id="KKO18251.1"/>
    </source>
</evidence>
<dbReference type="Gene3D" id="3.40.50.10610">
    <property type="entry name" value="ABC-type transport auxiliary lipoprotein component"/>
    <property type="match status" value="1"/>
</dbReference>
<feature type="domain" description="ABC-type transport auxiliary lipoprotein component" evidence="1">
    <location>
        <begin position="119"/>
        <end position="275"/>
    </location>
</feature>
<dbReference type="InterPro" id="IPR005586">
    <property type="entry name" value="ABC_trans_aux"/>
</dbReference>
<dbReference type="PATRIC" id="fig|380242.3.peg.3779"/>
<protein>
    <recommendedName>
        <fullName evidence="1">ABC-type transport auxiliary lipoprotein component domain-containing protein</fullName>
    </recommendedName>
</protein>
<evidence type="ECO:0000259" key="1">
    <source>
        <dbReference type="Pfam" id="PF03886"/>
    </source>
</evidence>
<sequence length="282" mass="31786">MFFSHCVGAGLKPAPTVFLFRLVRVGNFNVCCRGEAFADTGFECHLISWTANASPLRVIANKVAEGLIKHPDFIRRRFSMKINAVSYFSRFIPMGVLAVIMGCASTPSSKFYILNPIEKDEAQQESTDVLQRVTIGIGSMEIPDYLNRSQIVTRSDRSELTVDEFNRWAGSLKENISSVLAENLSLLLSTNRIFIHPWVPDDAVNYWLHVELIRLDAGPGNTVTLKTHWTILGDHGKKEYITRTSEFTEKISENSYEMIVAAMSQTFEQLSREIASEITKLK</sequence>
<dbReference type="Pfam" id="PF03886">
    <property type="entry name" value="ABC_trans_aux"/>
    <property type="match status" value="1"/>
</dbReference>
<dbReference type="AlphaFoldDB" id="A0A0M2UTE0"/>
<dbReference type="EMBL" id="LAQJ01000284">
    <property type="protein sequence ID" value="KKO18251.1"/>
    <property type="molecule type" value="Genomic_DNA"/>
</dbReference>
<proteinExistence type="predicted"/>
<reference evidence="2 3" key="1">
    <citation type="journal article" date="2013" name="BMC Microbiol.">
        <title>Identification of the type II cytochrome c maturation pathway in anammox bacteria by comparative genomics.</title>
        <authorList>
            <person name="Ferousi C."/>
            <person name="Speth D.R."/>
            <person name="Reimann J."/>
            <person name="Op den Camp H.J."/>
            <person name="Allen J.W."/>
            <person name="Keltjens J.T."/>
            <person name="Jetten M.S."/>
        </authorList>
    </citation>
    <scope>NUCLEOTIDE SEQUENCE [LARGE SCALE GENOMIC DNA]</scope>
    <source>
        <strain evidence="2">RU1</strain>
    </source>
</reference>
<comment type="caution">
    <text evidence="2">The sequence shown here is derived from an EMBL/GenBank/DDBJ whole genome shotgun (WGS) entry which is preliminary data.</text>
</comment>
<dbReference type="Proteomes" id="UP000034954">
    <property type="component" value="Unassembled WGS sequence"/>
</dbReference>
<dbReference type="SUPFAM" id="SSF159594">
    <property type="entry name" value="XCC0632-like"/>
    <property type="match status" value="1"/>
</dbReference>
<accession>A0A0M2UTE0</accession>
<name>A0A0M2UTE0_9BACT</name>
<gene>
    <name evidence="2" type="ORF">BROFUL_03061</name>
</gene>
<organism evidence="2 3">
    <name type="scientific">Candidatus Brocadia fulgida</name>
    <dbReference type="NCBI Taxonomy" id="380242"/>
    <lineage>
        <taxon>Bacteria</taxon>
        <taxon>Pseudomonadati</taxon>
        <taxon>Planctomycetota</taxon>
        <taxon>Candidatus Brocadiia</taxon>
        <taxon>Candidatus Brocadiales</taxon>
        <taxon>Candidatus Brocadiaceae</taxon>
        <taxon>Candidatus Brocadia</taxon>
    </lineage>
</organism>